<dbReference type="GO" id="GO:0043531">
    <property type="term" value="F:ADP binding"/>
    <property type="evidence" value="ECO:0007669"/>
    <property type="project" value="InterPro"/>
</dbReference>
<feature type="domain" description="Disease resistance protein winged helix" evidence="9">
    <location>
        <begin position="446"/>
        <end position="509"/>
    </location>
</feature>
<dbReference type="InterPro" id="IPR041118">
    <property type="entry name" value="Rx_N"/>
</dbReference>
<dbReference type="AlphaFoldDB" id="A0A9Q0C5E4"/>
<gene>
    <name evidence="11" type="ORF">LUZ63_018993</name>
</gene>
<keyword evidence="4" id="KW-0547">Nucleotide-binding</keyword>
<evidence type="ECO:0000256" key="5">
    <source>
        <dbReference type="ARBA" id="ARBA00022821"/>
    </source>
</evidence>
<evidence type="ECO:0000313" key="12">
    <source>
        <dbReference type="Proteomes" id="UP001151287"/>
    </source>
</evidence>
<dbReference type="Gene3D" id="1.10.10.10">
    <property type="entry name" value="Winged helix-like DNA-binding domain superfamily/Winged helix DNA-binding domain"/>
    <property type="match status" value="1"/>
</dbReference>
<dbReference type="InterPro" id="IPR036388">
    <property type="entry name" value="WH-like_DNA-bd_sf"/>
</dbReference>
<dbReference type="Proteomes" id="UP001151287">
    <property type="component" value="Unassembled WGS sequence"/>
</dbReference>
<keyword evidence="12" id="KW-1185">Reference proteome</keyword>
<dbReference type="PRINTS" id="PR00364">
    <property type="entry name" value="DISEASERSIST"/>
</dbReference>
<dbReference type="InterPro" id="IPR027417">
    <property type="entry name" value="P-loop_NTPase"/>
</dbReference>
<evidence type="ECO:0000259" key="8">
    <source>
        <dbReference type="Pfam" id="PF18052"/>
    </source>
</evidence>
<dbReference type="Pfam" id="PF25019">
    <property type="entry name" value="LRR_R13L1-DRL21"/>
    <property type="match status" value="1"/>
</dbReference>
<dbReference type="InterPro" id="IPR056789">
    <property type="entry name" value="LRR_R13L1-DRL21"/>
</dbReference>
<sequence length="1233" mass="140986">MAEAMMGLAGLKWVVSSILCDTLKQGYANLERDVPQEIEDLERKLLPRLKSVIEAVQKSPNEIRVKQWLEKLKFTLYDVEDLLVEHEYGRLKHQINGNRCCECLPAHPLIETLQNLFDTLSRKVPENKRLLKQLENLKNTATEGSTFFKFLGKEAGTISGLDGITSLNTRTSMPDSEIFAREMEQEAIVSHILESNGNDPQSSTTRRFSVFGIVGNGGLGKTTLAHHIFDDERLQDYFNIRMWVNMSLKLDYVQHTKEMINSAFREKCQQTGSLENLQKELRKMLNKRDRILLVLDNVWWNQSDGDQWESMLDPFRHYANNVTVLLTSQSENLPHPLLPAQIVSLIGLEKDKLSSLFFKYAFNNSEKIDPNKRETLESISDDIIPKFRGSPMTAKFVGIQLGKNKNAIFWRSVTSNENLSGTMESLMWSFQQLDERLQRCFLYCGIFPKGYTFVVSDLVQLWIAEGFVRNEDKGELVFCELLSAGFFQISNGSTDCKLYKMHDLVHDLAEVLSKGECIRIEDDKVTEIPPTTRYLSVLVENIGEHILSIAKLENLHTLIFLKQSTGDLDGILDELLIKLRKLRVLHLNGDITVLSEHAGDIKHLRYLNLASTTITELPDSICKLYNLQLLKLNSYIGTLPNYITHLVKLQYLEAYDSTNQITIQTPSIPYIGRLTLLKQMEEFHIRRVDGYNLGQLGNLNDLQGTLKLKNLENVETKEEATEACLSNKKNIEELQLLWGNNGTENLDLEAETIESLRLPPNLKRLTIKKYKNVKFPSWVPDQSVIENLEYLYLSKCDAIEAIPDNIGLSASSFELFLEKLWNLRILPTLPPNTSYVRIECCPLLVFVGTDEFEAGFNQMNSELKQFVISRLLSIILTMPQGDIYMNKVLLREWRIIEEICKDEEFVEYLSKSALDISDDEPPENNRHYALQEWWRSHLQRLNYIYSRSNPMHLLLPSNITKLELEACNITDDALYECMAKLIWLTHLKLSEIMTITTLPLEIAMQSLISLRELIIEKCWCLTSLGGIGVVTSLKTLYINFCPCLSDNPVLPKSIEDITVKNSYLSDGFISGSFPLLKIATLECCRGLASISINHSSALEKLVLYKCPNLYSLEGLLDRPMLKHVELMYLPKLVPGSFKDEGFGIVQLQSLEVLKVSGCDMSSLGPILKSLSSLQRLELFECWGISALPEMPESLETIQIEQWPELTSRCQELYGEDWPKIAHVPERLIWNWAF</sequence>
<dbReference type="Gene3D" id="3.80.10.10">
    <property type="entry name" value="Ribonuclease Inhibitor"/>
    <property type="match status" value="2"/>
</dbReference>
<dbReference type="OrthoDB" id="785704at2759"/>
<evidence type="ECO:0000256" key="3">
    <source>
        <dbReference type="ARBA" id="ARBA00022737"/>
    </source>
</evidence>
<comment type="similarity">
    <text evidence="1">Belongs to the disease resistance NB-LRR family.</text>
</comment>
<dbReference type="GO" id="GO:0005524">
    <property type="term" value="F:ATP binding"/>
    <property type="evidence" value="ECO:0007669"/>
    <property type="project" value="UniProtKB-KW"/>
</dbReference>
<name>A0A9Q0C5E4_9POAL</name>
<keyword evidence="6" id="KW-0067">ATP-binding</keyword>
<keyword evidence="5" id="KW-0611">Plant defense</keyword>
<feature type="domain" description="R13L1/DRL21-like LRR repeat region" evidence="10">
    <location>
        <begin position="693"/>
        <end position="804"/>
    </location>
</feature>
<evidence type="ECO:0000259" key="7">
    <source>
        <dbReference type="Pfam" id="PF00931"/>
    </source>
</evidence>
<organism evidence="11 12">
    <name type="scientific">Rhynchospora breviuscula</name>
    <dbReference type="NCBI Taxonomy" id="2022672"/>
    <lineage>
        <taxon>Eukaryota</taxon>
        <taxon>Viridiplantae</taxon>
        <taxon>Streptophyta</taxon>
        <taxon>Embryophyta</taxon>
        <taxon>Tracheophyta</taxon>
        <taxon>Spermatophyta</taxon>
        <taxon>Magnoliopsida</taxon>
        <taxon>Liliopsida</taxon>
        <taxon>Poales</taxon>
        <taxon>Cyperaceae</taxon>
        <taxon>Cyperoideae</taxon>
        <taxon>Rhynchosporeae</taxon>
        <taxon>Rhynchospora</taxon>
    </lineage>
</organism>
<dbReference type="InterPro" id="IPR002182">
    <property type="entry name" value="NB-ARC"/>
</dbReference>
<evidence type="ECO:0000256" key="6">
    <source>
        <dbReference type="ARBA" id="ARBA00022840"/>
    </source>
</evidence>
<proteinExistence type="inferred from homology"/>
<dbReference type="Gene3D" id="3.40.50.300">
    <property type="entry name" value="P-loop containing nucleotide triphosphate hydrolases"/>
    <property type="match status" value="1"/>
</dbReference>
<dbReference type="SUPFAM" id="SSF52058">
    <property type="entry name" value="L domain-like"/>
    <property type="match status" value="2"/>
</dbReference>
<evidence type="ECO:0000256" key="2">
    <source>
        <dbReference type="ARBA" id="ARBA00022614"/>
    </source>
</evidence>
<feature type="domain" description="NB-ARC" evidence="7">
    <location>
        <begin position="208"/>
        <end position="365"/>
    </location>
</feature>
<dbReference type="Gene3D" id="1.20.5.4130">
    <property type="match status" value="1"/>
</dbReference>
<reference evidence="11" key="1">
    <citation type="journal article" date="2022" name="Cell">
        <title>Repeat-based holocentromeres influence genome architecture and karyotype evolution.</title>
        <authorList>
            <person name="Hofstatter P.G."/>
            <person name="Thangavel G."/>
            <person name="Lux T."/>
            <person name="Neumann P."/>
            <person name="Vondrak T."/>
            <person name="Novak P."/>
            <person name="Zhang M."/>
            <person name="Costa L."/>
            <person name="Castellani M."/>
            <person name="Scott A."/>
            <person name="Toegelov H."/>
            <person name="Fuchs J."/>
            <person name="Mata-Sucre Y."/>
            <person name="Dias Y."/>
            <person name="Vanzela A.L.L."/>
            <person name="Huettel B."/>
            <person name="Almeida C.C.S."/>
            <person name="Simkova H."/>
            <person name="Souza G."/>
            <person name="Pedrosa-Harand A."/>
            <person name="Macas J."/>
            <person name="Mayer K.F.X."/>
            <person name="Houben A."/>
            <person name="Marques A."/>
        </authorList>
    </citation>
    <scope>NUCLEOTIDE SEQUENCE</scope>
    <source>
        <strain evidence="11">RhyBre1mFocal</strain>
    </source>
</reference>
<dbReference type="Pfam" id="PF23559">
    <property type="entry name" value="WHD_DRP"/>
    <property type="match status" value="1"/>
</dbReference>
<keyword evidence="3" id="KW-0677">Repeat</keyword>
<protein>
    <submittedName>
        <fullName evidence="11">Uncharacterized protein</fullName>
    </submittedName>
</protein>
<feature type="domain" description="Disease resistance N-terminal" evidence="8">
    <location>
        <begin position="19"/>
        <end position="95"/>
    </location>
</feature>
<dbReference type="SUPFAM" id="SSF52540">
    <property type="entry name" value="P-loop containing nucleoside triphosphate hydrolases"/>
    <property type="match status" value="1"/>
</dbReference>
<dbReference type="GO" id="GO:0006952">
    <property type="term" value="P:defense response"/>
    <property type="evidence" value="ECO:0007669"/>
    <property type="project" value="UniProtKB-KW"/>
</dbReference>
<dbReference type="PANTHER" id="PTHR36766">
    <property type="entry name" value="PLANT BROAD-SPECTRUM MILDEW RESISTANCE PROTEIN RPW8"/>
    <property type="match status" value="1"/>
</dbReference>
<dbReference type="PANTHER" id="PTHR36766:SF60">
    <property type="entry name" value="NB-ARC DOMAIN-CONTAINING PROTEIN"/>
    <property type="match status" value="1"/>
</dbReference>
<evidence type="ECO:0000259" key="10">
    <source>
        <dbReference type="Pfam" id="PF25019"/>
    </source>
</evidence>
<dbReference type="Pfam" id="PF18052">
    <property type="entry name" value="Rx_N"/>
    <property type="match status" value="1"/>
</dbReference>
<evidence type="ECO:0000313" key="11">
    <source>
        <dbReference type="EMBL" id="KAJ1687603.1"/>
    </source>
</evidence>
<comment type="caution">
    <text evidence="11">The sequence shown here is derived from an EMBL/GenBank/DDBJ whole genome shotgun (WGS) entry which is preliminary data.</text>
</comment>
<dbReference type="GO" id="GO:0051707">
    <property type="term" value="P:response to other organism"/>
    <property type="evidence" value="ECO:0007669"/>
    <property type="project" value="UniProtKB-ARBA"/>
</dbReference>
<accession>A0A9Q0C5E4</accession>
<evidence type="ECO:0000256" key="4">
    <source>
        <dbReference type="ARBA" id="ARBA00022741"/>
    </source>
</evidence>
<dbReference type="InterPro" id="IPR058922">
    <property type="entry name" value="WHD_DRP"/>
</dbReference>
<evidence type="ECO:0000259" key="9">
    <source>
        <dbReference type="Pfam" id="PF23559"/>
    </source>
</evidence>
<keyword evidence="2" id="KW-0433">Leucine-rich repeat</keyword>
<dbReference type="InterPro" id="IPR032675">
    <property type="entry name" value="LRR_dom_sf"/>
</dbReference>
<evidence type="ECO:0000256" key="1">
    <source>
        <dbReference type="ARBA" id="ARBA00008894"/>
    </source>
</evidence>
<dbReference type="Pfam" id="PF00931">
    <property type="entry name" value="NB-ARC"/>
    <property type="match status" value="1"/>
</dbReference>
<dbReference type="EMBL" id="JAMQYH010000005">
    <property type="protein sequence ID" value="KAJ1687603.1"/>
    <property type="molecule type" value="Genomic_DNA"/>
</dbReference>